<dbReference type="RefSeq" id="WP_058504258.1">
    <property type="nucleotide sequence ID" value="NZ_CAAAIF010000001.1"/>
</dbReference>
<dbReference type="PATRIC" id="fig|45070.6.peg.1292"/>
<evidence type="ECO:0000256" key="2">
    <source>
        <dbReference type="ARBA" id="ARBA00007868"/>
    </source>
</evidence>
<keyword evidence="9 11" id="KW-0443">Lipid metabolism</keyword>
<accession>A0A0W0WVA3</accession>
<keyword evidence="6 11" id="KW-0441">Lipid A biosynthesis</keyword>
<dbReference type="GO" id="GO:0008915">
    <property type="term" value="F:lipid-A-disaccharide synthase activity"/>
    <property type="evidence" value="ECO:0007669"/>
    <property type="project" value="UniProtKB-UniRule"/>
</dbReference>
<dbReference type="STRING" id="45070.Lnau_1226"/>
<gene>
    <name evidence="11 12" type="primary">lpxB</name>
    <name evidence="12" type="ORF">Lnau_1226</name>
</gene>
<dbReference type="SUPFAM" id="SSF53756">
    <property type="entry name" value="UDP-Glycosyltransferase/glycogen phosphorylase"/>
    <property type="match status" value="1"/>
</dbReference>
<reference evidence="12 13" key="1">
    <citation type="submission" date="2015-11" db="EMBL/GenBank/DDBJ databases">
        <title>Genomic analysis of 38 Legionella species identifies large and diverse effector repertoires.</title>
        <authorList>
            <person name="Burstein D."/>
            <person name="Amaro F."/>
            <person name="Zusman T."/>
            <person name="Lifshitz Z."/>
            <person name="Cohen O."/>
            <person name="Gilbert J.A."/>
            <person name="Pupko T."/>
            <person name="Shuman H.A."/>
            <person name="Segal G."/>
        </authorList>
    </citation>
    <scope>NUCLEOTIDE SEQUENCE [LARGE SCALE GENOMIC DNA]</scope>
    <source>
        <strain evidence="12 13">ATCC 49506</strain>
    </source>
</reference>
<evidence type="ECO:0000256" key="4">
    <source>
        <dbReference type="ARBA" id="ARBA00020902"/>
    </source>
</evidence>
<evidence type="ECO:0000313" key="12">
    <source>
        <dbReference type="EMBL" id="KTD36242.1"/>
    </source>
</evidence>
<evidence type="ECO:0000256" key="11">
    <source>
        <dbReference type="HAMAP-Rule" id="MF_00392"/>
    </source>
</evidence>
<evidence type="ECO:0000256" key="7">
    <source>
        <dbReference type="ARBA" id="ARBA00022676"/>
    </source>
</evidence>
<organism evidence="12 13">
    <name type="scientific">Legionella nautarum</name>
    <dbReference type="NCBI Taxonomy" id="45070"/>
    <lineage>
        <taxon>Bacteria</taxon>
        <taxon>Pseudomonadati</taxon>
        <taxon>Pseudomonadota</taxon>
        <taxon>Gammaproteobacteria</taxon>
        <taxon>Legionellales</taxon>
        <taxon>Legionellaceae</taxon>
        <taxon>Legionella</taxon>
    </lineage>
</organism>
<evidence type="ECO:0000256" key="9">
    <source>
        <dbReference type="ARBA" id="ARBA00023098"/>
    </source>
</evidence>
<proteinExistence type="inferred from homology"/>
<evidence type="ECO:0000256" key="3">
    <source>
        <dbReference type="ARBA" id="ARBA00012687"/>
    </source>
</evidence>
<dbReference type="Proteomes" id="UP000054725">
    <property type="component" value="Unassembled WGS sequence"/>
</dbReference>
<dbReference type="PANTHER" id="PTHR30372:SF4">
    <property type="entry name" value="LIPID-A-DISACCHARIDE SYNTHASE, MITOCHONDRIAL-RELATED"/>
    <property type="match status" value="1"/>
</dbReference>
<comment type="function">
    <text evidence="1 11">Condensation of UDP-2,3-diacylglucosamine and 2,3-diacylglucosamine-1-phosphate to form lipid A disaccharide, a precursor of lipid A, a phosphorylated glycolipid that anchors the lipopolysaccharide to the outer membrane of the cell.</text>
</comment>
<evidence type="ECO:0000256" key="6">
    <source>
        <dbReference type="ARBA" id="ARBA00022556"/>
    </source>
</evidence>
<dbReference type="GO" id="GO:0016020">
    <property type="term" value="C:membrane"/>
    <property type="evidence" value="ECO:0007669"/>
    <property type="project" value="GOC"/>
</dbReference>
<keyword evidence="13" id="KW-1185">Reference proteome</keyword>
<dbReference type="EC" id="2.4.1.182" evidence="3 11"/>
<dbReference type="HAMAP" id="MF_00392">
    <property type="entry name" value="LpxB"/>
    <property type="match status" value="1"/>
</dbReference>
<keyword evidence="7 11" id="KW-0328">Glycosyltransferase</keyword>
<protein>
    <recommendedName>
        <fullName evidence="4 11">Lipid-A-disaccharide synthase</fullName>
        <ecNumber evidence="3 11">2.4.1.182</ecNumber>
    </recommendedName>
</protein>
<evidence type="ECO:0000313" key="13">
    <source>
        <dbReference type="Proteomes" id="UP000054725"/>
    </source>
</evidence>
<dbReference type="AlphaFoldDB" id="A0A0W0WVA3"/>
<dbReference type="InterPro" id="IPR003835">
    <property type="entry name" value="Glyco_trans_19"/>
</dbReference>
<dbReference type="OrthoDB" id="9801642at2"/>
<sequence>MQATKRLVIIAGEESGDIHAAALVRQLTSDYESLEISGIGGRHMEAAGVHLISDLARYGTTGLTEVVRHLRIIKKAFDAIKIHLSQSKPDLLVLVDFPGFNLRLVKFAKQLGIRILYYISPQIWAWKPNRIEIIRAYVDRMAVILPFEKEIYQRANIPVSFVGHPLVEKIPNCEDPSSARKELALPTDKRLVAMLPGSRRNEIERHMPILVATAEALTKQMDNLHFVIPIAGTLSPEIIKNYFSQSNVKISFVLGKASEVAACSDCVVVASGTASLECALLEKPMCIIYKGSLLSYIVAMKVIKVKYLGLCNLLKNEMIVPELLQYDCNTTELTRALTELLTDQEVIARMQGRLKALKLSLSSGQADCTIAELVKSELQYAEE</sequence>
<comment type="caution">
    <text evidence="12">The sequence shown here is derived from an EMBL/GenBank/DDBJ whole genome shotgun (WGS) entry which is preliminary data.</text>
</comment>
<dbReference type="GO" id="GO:0005543">
    <property type="term" value="F:phospholipid binding"/>
    <property type="evidence" value="ECO:0007669"/>
    <property type="project" value="TreeGrafter"/>
</dbReference>
<evidence type="ECO:0000256" key="10">
    <source>
        <dbReference type="ARBA" id="ARBA00048975"/>
    </source>
</evidence>
<evidence type="ECO:0000256" key="8">
    <source>
        <dbReference type="ARBA" id="ARBA00022679"/>
    </source>
</evidence>
<dbReference type="EMBL" id="LNYO01000013">
    <property type="protein sequence ID" value="KTD36242.1"/>
    <property type="molecule type" value="Genomic_DNA"/>
</dbReference>
<dbReference type="NCBIfam" id="TIGR00215">
    <property type="entry name" value="lpxB"/>
    <property type="match status" value="1"/>
</dbReference>
<dbReference type="UniPathway" id="UPA00973"/>
<keyword evidence="5 11" id="KW-0444">Lipid biosynthesis</keyword>
<comment type="pathway">
    <text evidence="11">Bacterial outer membrane biogenesis; LPS lipid A biosynthesis.</text>
</comment>
<comment type="catalytic activity">
    <reaction evidence="10 11">
        <text>a lipid X + a UDP-2-N,3-O-bis[(3R)-3-hydroxyacyl]-alpha-D-glucosamine = a lipid A disaccharide + UDP + H(+)</text>
        <dbReference type="Rhea" id="RHEA:67828"/>
        <dbReference type="ChEBI" id="CHEBI:15378"/>
        <dbReference type="ChEBI" id="CHEBI:58223"/>
        <dbReference type="ChEBI" id="CHEBI:137748"/>
        <dbReference type="ChEBI" id="CHEBI:176338"/>
        <dbReference type="ChEBI" id="CHEBI:176343"/>
        <dbReference type="EC" id="2.4.1.182"/>
    </reaction>
</comment>
<evidence type="ECO:0000256" key="1">
    <source>
        <dbReference type="ARBA" id="ARBA00002056"/>
    </source>
</evidence>
<comment type="similarity">
    <text evidence="2 11">Belongs to the LpxB family.</text>
</comment>
<evidence type="ECO:0000256" key="5">
    <source>
        <dbReference type="ARBA" id="ARBA00022516"/>
    </source>
</evidence>
<dbReference type="Pfam" id="PF02684">
    <property type="entry name" value="LpxB"/>
    <property type="match status" value="1"/>
</dbReference>
<dbReference type="PANTHER" id="PTHR30372">
    <property type="entry name" value="LIPID-A-DISACCHARIDE SYNTHASE"/>
    <property type="match status" value="1"/>
</dbReference>
<keyword evidence="8 11" id="KW-0808">Transferase</keyword>
<dbReference type="GO" id="GO:0009245">
    <property type="term" value="P:lipid A biosynthetic process"/>
    <property type="evidence" value="ECO:0007669"/>
    <property type="project" value="UniProtKB-UniRule"/>
</dbReference>
<name>A0A0W0WVA3_9GAMM</name>